<reference evidence="17" key="1">
    <citation type="submission" date="2015-01" db="EMBL/GenBank/DDBJ databases">
        <authorList>
            <person name="Aksoy S."/>
            <person name="Warren W."/>
            <person name="Wilson R.K."/>
        </authorList>
    </citation>
    <scope>NUCLEOTIDE SEQUENCE [LARGE SCALE GENOMIC DNA]</scope>
    <source>
        <strain evidence="17">IAEA</strain>
    </source>
</reference>
<comment type="similarity">
    <text evidence="2">Belongs to the G-protein coupled receptor 3 family.</text>
</comment>
<keyword evidence="7 13" id="KW-0472">Membrane</keyword>
<dbReference type="PROSITE" id="PS00981">
    <property type="entry name" value="G_PROTEIN_RECEP_F3_3"/>
    <property type="match status" value="1"/>
</dbReference>
<keyword evidence="17" id="KW-1185">Reference proteome</keyword>
<dbReference type="VEuPathDB" id="VectorBase:GPPI018580"/>
<evidence type="ECO:0000256" key="1">
    <source>
        <dbReference type="ARBA" id="ARBA00004651"/>
    </source>
</evidence>
<reference evidence="16" key="2">
    <citation type="submission" date="2020-05" db="UniProtKB">
        <authorList>
            <consortium name="EnsemblMetazoa"/>
        </authorList>
    </citation>
    <scope>IDENTIFICATION</scope>
    <source>
        <strain evidence="16">IAEA</strain>
    </source>
</reference>
<dbReference type="InterPro" id="IPR050726">
    <property type="entry name" value="mGluR"/>
</dbReference>
<dbReference type="AlphaFoldDB" id="A0A1B0B4I8"/>
<feature type="transmembrane region" description="Helical" evidence="13">
    <location>
        <begin position="506"/>
        <end position="529"/>
    </location>
</feature>
<feature type="transmembrane region" description="Helical" evidence="13">
    <location>
        <begin position="691"/>
        <end position="711"/>
    </location>
</feature>
<evidence type="ECO:0000256" key="12">
    <source>
        <dbReference type="SAM" id="MobiDB-lite"/>
    </source>
</evidence>
<feature type="transmembrane region" description="Helical" evidence="13">
    <location>
        <begin position="536"/>
        <end position="556"/>
    </location>
</feature>
<dbReference type="GO" id="GO:0005886">
    <property type="term" value="C:plasma membrane"/>
    <property type="evidence" value="ECO:0007669"/>
    <property type="project" value="UniProtKB-SubCell"/>
</dbReference>
<dbReference type="InterPro" id="IPR001828">
    <property type="entry name" value="ANF_lig-bd_rcpt"/>
</dbReference>
<dbReference type="Pfam" id="PF00003">
    <property type="entry name" value="7tm_3"/>
    <property type="match status" value="1"/>
</dbReference>
<dbReference type="PRINTS" id="PR00593">
    <property type="entry name" value="MTABOTROPICR"/>
</dbReference>
<evidence type="ECO:0000313" key="16">
    <source>
        <dbReference type="EnsemblMetazoa" id="GPPI018580-PA"/>
    </source>
</evidence>
<keyword evidence="14" id="KW-0732">Signal</keyword>
<keyword evidence="4 13" id="KW-0812">Transmembrane</keyword>
<evidence type="ECO:0000256" key="6">
    <source>
        <dbReference type="ARBA" id="ARBA00023040"/>
    </source>
</evidence>
<dbReference type="STRING" id="67801.A0A1B0B4I8"/>
<feature type="transmembrane region" description="Helical" evidence="13">
    <location>
        <begin position="656"/>
        <end position="679"/>
    </location>
</feature>
<evidence type="ECO:0000256" key="10">
    <source>
        <dbReference type="ARBA" id="ARBA00023224"/>
    </source>
</evidence>
<dbReference type="Gene3D" id="3.40.50.2300">
    <property type="match status" value="3"/>
</dbReference>
<dbReference type="EMBL" id="JXJN01008333">
    <property type="status" value="NOT_ANNOTATED_CDS"/>
    <property type="molecule type" value="Genomic_DNA"/>
</dbReference>
<keyword evidence="9" id="KW-0325">Glycoprotein</keyword>
<evidence type="ECO:0000256" key="2">
    <source>
        <dbReference type="ARBA" id="ARBA00007242"/>
    </source>
</evidence>
<dbReference type="InterPro" id="IPR017979">
    <property type="entry name" value="GPCR_3_CS"/>
</dbReference>
<name>A0A1B0B4I8_9MUSC</name>
<evidence type="ECO:0000256" key="13">
    <source>
        <dbReference type="SAM" id="Phobius"/>
    </source>
</evidence>
<dbReference type="PANTHER" id="PTHR24060">
    <property type="entry name" value="METABOTROPIC GLUTAMATE RECEPTOR"/>
    <property type="match status" value="1"/>
</dbReference>
<evidence type="ECO:0000313" key="17">
    <source>
        <dbReference type="Proteomes" id="UP000092460"/>
    </source>
</evidence>
<dbReference type="FunFam" id="3.40.50.2300:FF:000176">
    <property type="entry name" value="metabotropic glutamate receptor 7"/>
    <property type="match status" value="1"/>
</dbReference>
<feature type="region of interest" description="Disordered" evidence="12">
    <location>
        <begin position="941"/>
        <end position="974"/>
    </location>
</feature>
<dbReference type="InterPro" id="IPR028082">
    <property type="entry name" value="Peripla_BP_I"/>
</dbReference>
<dbReference type="FunFam" id="2.10.50.30:FF:000001">
    <property type="entry name" value="metabotropic glutamate receptor 1"/>
    <property type="match status" value="1"/>
</dbReference>
<feature type="transmembrane region" description="Helical" evidence="13">
    <location>
        <begin position="45"/>
        <end position="70"/>
    </location>
</feature>
<protein>
    <recommendedName>
        <fullName evidence="15">G-protein coupled receptors family 3 profile domain-containing protein</fullName>
    </recommendedName>
</protein>
<dbReference type="PROSITE" id="PS50259">
    <property type="entry name" value="G_PROTEIN_RECEP_F3_4"/>
    <property type="match status" value="1"/>
</dbReference>
<comment type="function">
    <text evidence="11">G-protein coupled receptor for glutamate. Ligand binding causes a conformation change that triggers signaling via guanine nucleotide-binding proteins (G proteins) and modulates the activity of down-stream effectors.</text>
</comment>
<evidence type="ECO:0000256" key="11">
    <source>
        <dbReference type="ARBA" id="ARBA00054813"/>
    </source>
</evidence>
<evidence type="ECO:0000256" key="4">
    <source>
        <dbReference type="ARBA" id="ARBA00022692"/>
    </source>
</evidence>
<keyword evidence="10" id="KW-0807">Transducer</keyword>
<dbReference type="SUPFAM" id="SSF53822">
    <property type="entry name" value="Periplasmic binding protein-like I"/>
    <property type="match status" value="1"/>
</dbReference>
<feature type="chain" id="PRO_5008404482" description="G-protein coupled receptors family 3 profile domain-containing protein" evidence="14">
    <location>
        <begin position="17"/>
        <end position="974"/>
    </location>
</feature>
<feature type="signal peptide" evidence="14">
    <location>
        <begin position="1"/>
        <end position="16"/>
    </location>
</feature>
<feature type="transmembrane region" description="Helical" evidence="13">
    <location>
        <begin position="723"/>
        <end position="749"/>
    </location>
</feature>
<feature type="compositionally biased region" description="Polar residues" evidence="12">
    <location>
        <begin position="965"/>
        <end position="974"/>
    </location>
</feature>
<dbReference type="InterPro" id="IPR000162">
    <property type="entry name" value="GPCR_3_mtglu_rcpt"/>
</dbReference>
<proteinExistence type="inferred from homology"/>
<sequence length="974" mass="110293">MHYMLTLILHIAFLNGGCLERVCLRDFLNEQSVTMEVQELKQIDYIIKGFMIIVIESIAALVVTGAIIFGSDQEVREVMRAVRRNNATGSFSWIGSDGWSARNLVSDGNEPELHQWLCATVERHLNCSHWKELRSKEIVRYARDVKINESLKYEQLNVQQLKKSNVEGTLSVQPQANPVRGFEEYFLNLTVENNQRNPWFVEFWEDRFQCRYPGSSSTPYNNYNRTCTTEERLSRENTDFEDQLQFVSDAVMAFAYALRDMHRDLCGGRPSLCEAMKPTKGGDLLKYLRKVQFEGLSGDHFRFDNNGDGPARYNIIHFKQSIEGQYHWVKVGEYYEGELRLNMSVMIMHGMVIHANLYIQNLLSTEVRTLIAYRSELWSGLNKFSHPNSIKRDNNGNSITVYTLIQFLFIFYISMLFRNTAAVQFKLLHPKPPESVCSLPCERGQAKKYVEGESCCWHCFNCSTYQIRHPLDETQCLTCQLGTLPDVTKQNCQTIPEVYLRPESAWAIGAMAFSSTGILITLFVIGVFVRASGRELSYILLAGILKCYAVTFALVLRPTNVVCAIQRFGVGFCFTVVYAALLTKTNRIARIFKAGKQSAKRPSFISPKSQLVICSGLIFIQILINGVWMVIAPSHAMYHHPTREDNLLVCDSYIDASYMIAFFYPIVLIVICTVYAVLTRKIPEAFNESKHIGFTMYTTCVIWLAFVPLYFGTANHVPLRITSMSVTISLSASVTIACLFSPKLYIILIRPDRNVRQSMMPPRYSNVQRTGGTGQTSIMAPAVVTAATCAQNENIQKHITPGQTEHSIKAKKLCEMATQTITIGSSILTNLDSQTYQQIPYADEPYVPNNNRVDEKFKQQTDKVNDSVGLYSESNAGIAAMDSDCITTSQTMLENNNKINQQTQDQQCNTFTNNGINVAMTTPLVNRENNSLTLTCYKSTPTPSLPLERNNENKLKTNYDKKKNIPNTTATTSL</sequence>
<feature type="domain" description="G-protein coupled receptors family 3 profile" evidence="15">
    <location>
        <begin position="506"/>
        <end position="763"/>
    </location>
</feature>
<evidence type="ECO:0000256" key="14">
    <source>
        <dbReference type="SAM" id="SignalP"/>
    </source>
</evidence>
<evidence type="ECO:0000256" key="5">
    <source>
        <dbReference type="ARBA" id="ARBA00022989"/>
    </source>
</evidence>
<dbReference type="GO" id="GO:0004930">
    <property type="term" value="F:G protein-coupled receptor activity"/>
    <property type="evidence" value="ECO:0007669"/>
    <property type="project" value="UniProtKB-KW"/>
</dbReference>
<feature type="compositionally biased region" description="Basic and acidic residues" evidence="12">
    <location>
        <begin position="949"/>
        <end position="963"/>
    </location>
</feature>
<accession>A0A1B0B4I8</accession>
<dbReference type="CDD" id="cd15045">
    <property type="entry name" value="7tmC_mGluRs"/>
    <property type="match status" value="1"/>
</dbReference>
<dbReference type="Gene3D" id="2.10.50.30">
    <property type="entry name" value="GPCR, family 3, nine cysteines domain"/>
    <property type="match status" value="1"/>
</dbReference>
<dbReference type="EMBL" id="JXJN01008332">
    <property type="status" value="NOT_ANNOTATED_CDS"/>
    <property type="molecule type" value="Genomic_DNA"/>
</dbReference>
<feature type="transmembrane region" description="Helical" evidence="13">
    <location>
        <begin position="399"/>
        <end position="417"/>
    </location>
</feature>
<evidence type="ECO:0000256" key="9">
    <source>
        <dbReference type="ARBA" id="ARBA00023180"/>
    </source>
</evidence>
<organism evidence="16 17">
    <name type="scientific">Glossina palpalis gambiensis</name>
    <dbReference type="NCBI Taxonomy" id="67801"/>
    <lineage>
        <taxon>Eukaryota</taxon>
        <taxon>Metazoa</taxon>
        <taxon>Ecdysozoa</taxon>
        <taxon>Arthropoda</taxon>
        <taxon>Hexapoda</taxon>
        <taxon>Insecta</taxon>
        <taxon>Pterygota</taxon>
        <taxon>Neoptera</taxon>
        <taxon>Endopterygota</taxon>
        <taxon>Diptera</taxon>
        <taxon>Brachycera</taxon>
        <taxon>Muscomorpha</taxon>
        <taxon>Hippoboscoidea</taxon>
        <taxon>Glossinidae</taxon>
        <taxon>Glossina</taxon>
    </lineage>
</organism>
<keyword evidence="6" id="KW-0297">G-protein coupled receptor</keyword>
<dbReference type="InterPro" id="IPR038550">
    <property type="entry name" value="GPCR_3_9-Cys_sf"/>
</dbReference>
<evidence type="ECO:0000256" key="3">
    <source>
        <dbReference type="ARBA" id="ARBA00022475"/>
    </source>
</evidence>
<dbReference type="Pfam" id="PF07562">
    <property type="entry name" value="NCD3G"/>
    <property type="match status" value="1"/>
</dbReference>
<dbReference type="Proteomes" id="UP000092460">
    <property type="component" value="Unassembled WGS sequence"/>
</dbReference>
<keyword evidence="5 13" id="KW-1133">Transmembrane helix</keyword>
<dbReference type="EnsemblMetazoa" id="GPPI018580-RA">
    <property type="protein sequence ID" value="GPPI018580-PA"/>
    <property type="gene ID" value="GPPI018580"/>
</dbReference>
<feature type="transmembrane region" description="Helical" evidence="13">
    <location>
        <begin position="568"/>
        <end position="589"/>
    </location>
</feature>
<dbReference type="InterPro" id="IPR000337">
    <property type="entry name" value="GPCR_3"/>
</dbReference>
<evidence type="ECO:0000259" key="15">
    <source>
        <dbReference type="PROSITE" id="PS50259"/>
    </source>
</evidence>
<dbReference type="InterPro" id="IPR017978">
    <property type="entry name" value="GPCR_3_C"/>
</dbReference>
<evidence type="ECO:0000256" key="7">
    <source>
        <dbReference type="ARBA" id="ARBA00023136"/>
    </source>
</evidence>
<dbReference type="InterPro" id="IPR011500">
    <property type="entry name" value="GPCR_3_9-Cys_dom"/>
</dbReference>
<dbReference type="Pfam" id="PF01094">
    <property type="entry name" value="ANF_receptor"/>
    <property type="match status" value="1"/>
</dbReference>
<keyword evidence="3" id="KW-1003">Cell membrane</keyword>
<keyword evidence="8" id="KW-0675">Receptor</keyword>
<evidence type="ECO:0000256" key="8">
    <source>
        <dbReference type="ARBA" id="ARBA00023170"/>
    </source>
</evidence>
<feature type="transmembrane region" description="Helical" evidence="13">
    <location>
        <begin position="610"/>
        <end position="631"/>
    </location>
</feature>
<dbReference type="PRINTS" id="PR00248">
    <property type="entry name" value="GPCRMGR"/>
</dbReference>
<comment type="subcellular location">
    <subcellularLocation>
        <location evidence="1">Cell membrane</location>
        <topology evidence="1">Multi-pass membrane protein</topology>
    </subcellularLocation>
</comment>